<dbReference type="NCBIfam" id="TIGR00283">
    <property type="entry name" value="arch_pth2"/>
    <property type="match status" value="1"/>
</dbReference>
<evidence type="ECO:0000313" key="6">
    <source>
        <dbReference type="Proteomes" id="UP000271241"/>
    </source>
</evidence>
<keyword evidence="2 5" id="KW-0378">Hydrolase</keyword>
<reference evidence="6" key="1">
    <citation type="journal article" date="2018" name="Nat. Microbiol.">
        <title>Leveraging single-cell genomics to expand the fungal tree of life.</title>
        <authorList>
            <person name="Ahrendt S.R."/>
            <person name="Quandt C.A."/>
            <person name="Ciobanu D."/>
            <person name="Clum A."/>
            <person name="Salamov A."/>
            <person name="Andreopoulos B."/>
            <person name="Cheng J.F."/>
            <person name="Woyke T."/>
            <person name="Pelin A."/>
            <person name="Henrissat B."/>
            <person name="Reynolds N.K."/>
            <person name="Benny G.L."/>
            <person name="Smith M.E."/>
            <person name="James T.Y."/>
            <person name="Grigoriev I.V."/>
        </authorList>
    </citation>
    <scope>NUCLEOTIDE SEQUENCE [LARGE SCALE GENOMIC DNA]</scope>
    <source>
        <strain evidence="6">RSA 1356</strain>
    </source>
</reference>
<dbReference type="NCBIfam" id="NF003314">
    <property type="entry name" value="PRK04322.1"/>
    <property type="match status" value="1"/>
</dbReference>
<accession>A0A4V1IWR0</accession>
<feature type="non-terminal residue" evidence="5">
    <location>
        <position position="1"/>
    </location>
</feature>
<dbReference type="AlphaFoldDB" id="A0A4V1IWR0"/>
<sequence length="112" mass="11875">VLVVRTDLGMGKGKAAAQCCHAAVGCYKKLSKTNPEILRHWERIGQAKVTLKCNSEEEMLELEAAAKEAGLCAKSICDAGRTQIAAGSRTVLAVGPGPVKLVDQVTGHLKLY</sequence>
<dbReference type="Proteomes" id="UP000271241">
    <property type="component" value="Unassembled WGS sequence"/>
</dbReference>
<evidence type="ECO:0000313" key="5">
    <source>
        <dbReference type="EMBL" id="RKP08429.1"/>
    </source>
</evidence>
<dbReference type="SUPFAM" id="SSF102462">
    <property type="entry name" value="Peptidyl-tRNA hydrolase II"/>
    <property type="match status" value="1"/>
</dbReference>
<organism evidence="5 6">
    <name type="scientific">Thamnocephalis sphaerospora</name>
    <dbReference type="NCBI Taxonomy" id="78915"/>
    <lineage>
        <taxon>Eukaryota</taxon>
        <taxon>Fungi</taxon>
        <taxon>Fungi incertae sedis</taxon>
        <taxon>Zoopagomycota</taxon>
        <taxon>Zoopagomycotina</taxon>
        <taxon>Zoopagomycetes</taxon>
        <taxon>Zoopagales</taxon>
        <taxon>Sigmoideomycetaceae</taxon>
        <taxon>Thamnocephalis</taxon>
    </lineage>
</organism>
<dbReference type="EC" id="3.1.1.29" evidence="1"/>
<dbReference type="InterPro" id="IPR023476">
    <property type="entry name" value="Pep_tRNA_hydro_II_dom_sf"/>
</dbReference>
<evidence type="ECO:0000256" key="2">
    <source>
        <dbReference type="ARBA" id="ARBA00022801"/>
    </source>
</evidence>
<dbReference type="EMBL" id="KZ992604">
    <property type="protein sequence ID" value="RKP08429.1"/>
    <property type="molecule type" value="Genomic_DNA"/>
</dbReference>
<keyword evidence="6" id="KW-1185">Reference proteome</keyword>
<protein>
    <recommendedName>
        <fullName evidence="1">peptidyl-tRNA hydrolase</fullName>
        <ecNumber evidence="1">3.1.1.29</ecNumber>
    </recommendedName>
</protein>
<dbReference type="InterPro" id="IPR002833">
    <property type="entry name" value="PTH2"/>
</dbReference>
<dbReference type="Gene3D" id="3.40.1490.10">
    <property type="entry name" value="Bit1"/>
    <property type="match status" value="1"/>
</dbReference>
<evidence type="ECO:0000256" key="4">
    <source>
        <dbReference type="ARBA" id="ARBA00048707"/>
    </source>
</evidence>
<dbReference type="FunFam" id="3.40.1490.10:FF:000001">
    <property type="entry name" value="Peptidyl-tRNA hydrolase 2"/>
    <property type="match status" value="1"/>
</dbReference>
<dbReference type="GO" id="GO:0005829">
    <property type="term" value="C:cytosol"/>
    <property type="evidence" value="ECO:0007669"/>
    <property type="project" value="TreeGrafter"/>
</dbReference>
<dbReference type="GO" id="GO:0004045">
    <property type="term" value="F:peptidyl-tRNA hydrolase activity"/>
    <property type="evidence" value="ECO:0007669"/>
    <property type="project" value="UniProtKB-EC"/>
</dbReference>
<gene>
    <name evidence="5" type="ORF">THASP1DRAFT_15693</name>
</gene>
<evidence type="ECO:0000256" key="1">
    <source>
        <dbReference type="ARBA" id="ARBA00013260"/>
    </source>
</evidence>
<dbReference type="Pfam" id="PF01981">
    <property type="entry name" value="PTH2"/>
    <property type="match status" value="1"/>
</dbReference>
<proteinExistence type="inferred from homology"/>
<name>A0A4V1IWR0_9FUNG</name>
<dbReference type="PANTHER" id="PTHR12649">
    <property type="entry name" value="PEPTIDYL-TRNA HYDROLASE 2"/>
    <property type="match status" value="1"/>
</dbReference>
<dbReference type="STRING" id="78915.A0A4V1IWR0"/>
<comment type="similarity">
    <text evidence="3">Belongs to the PTH2 family.</text>
</comment>
<dbReference type="OrthoDB" id="1733656at2759"/>
<dbReference type="CDD" id="cd02430">
    <property type="entry name" value="PTH2"/>
    <property type="match status" value="1"/>
</dbReference>
<evidence type="ECO:0000256" key="3">
    <source>
        <dbReference type="ARBA" id="ARBA00038050"/>
    </source>
</evidence>
<comment type="catalytic activity">
    <reaction evidence="4">
        <text>an N-acyl-L-alpha-aminoacyl-tRNA + H2O = an N-acyl-L-amino acid + a tRNA + H(+)</text>
        <dbReference type="Rhea" id="RHEA:54448"/>
        <dbReference type="Rhea" id="RHEA-COMP:10123"/>
        <dbReference type="Rhea" id="RHEA-COMP:13883"/>
        <dbReference type="ChEBI" id="CHEBI:15377"/>
        <dbReference type="ChEBI" id="CHEBI:15378"/>
        <dbReference type="ChEBI" id="CHEBI:59874"/>
        <dbReference type="ChEBI" id="CHEBI:78442"/>
        <dbReference type="ChEBI" id="CHEBI:138191"/>
        <dbReference type="EC" id="3.1.1.29"/>
    </reaction>
</comment>
<dbReference type="PANTHER" id="PTHR12649:SF11">
    <property type="entry name" value="PEPTIDYL-TRNA HYDROLASE 2, MITOCHONDRIAL"/>
    <property type="match status" value="1"/>
</dbReference>